<evidence type="ECO:0000259" key="1">
    <source>
        <dbReference type="SMART" id="SM01272"/>
    </source>
</evidence>
<comment type="caution">
    <text evidence="2">The sequence shown here is derived from an EMBL/GenBank/DDBJ whole genome shotgun (WGS) entry which is preliminary data.</text>
</comment>
<dbReference type="EMBL" id="MPUH01000775">
    <property type="protein sequence ID" value="OMJ74088.1"/>
    <property type="molecule type" value="Genomic_DNA"/>
</dbReference>
<reference evidence="2 3" key="1">
    <citation type="submission" date="2016-11" db="EMBL/GenBank/DDBJ databases">
        <title>The macronuclear genome of Stentor coeruleus: a giant cell with tiny introns.</title>
        <authorList>
            <person name="Slabodnick M."/>
            <person name="Ruby J.G."/>
            <person name="Reiff S.B."/>
            <person name="Swart E.C."/>
            <person name="Gosai S."/>
            <person name="Prabakaran S."/>
            <person name="Witkowska E."/>
            <person name="Larue G.E."/>
            <person name="Fisher S."/>
            <person name="Freeman R.M."/>
            <person name="Gunawardena J."/>
            <person name="Chu W."/>
            <person name="Stover N.A."/>
            <person name="Gregory B.D."/>
            <person name="Nowacki M."/>
            <person name="Derisi J."/>
            <person name="Roy S.W."/>
            <person name="Marshall W.F."/>
            <person name="Sood P."/>
        </authorList>
    </citation>
    <scope>NUCLEOTIDE SEQUENCE [LARGE SCALE GENOMIC DNA]</scope>
    <source>
        <strain evidence="2">WM001</strain>
    </source>
</reference>
<dbReference type="GO" id="GO:0010494">
    <property type="term" value="C:cytoplasmic stress granule"/>
    <property type="evidence" value="ECO:0007669"/>
    <property type="project" value="TreeGrafter"/>
</dbReference>
<dbReference type="GO" id="GO:0003729">
    <property type="term" value="F:mRNA binding"/>
    <property type="evidence" value="ECO:0007669"/>
    <property type="project" value="TreeGrafter"/>
</dbReference>
<keyword evidence="3" id="KW-1185">Reference proteome</keyword>
<dbReference type="PANTHER" id="PTHR12854">
    <property type="entry name" value="ATAXIN 2-RELATED"/>
    <property type="match status" value="1"/>
</dbReference>
<evidence type="ECO:0000313" key="2">
    <source>
        <dbReference type="EMBL" id="OMJ74088.1"/>
    </source>
</evidence>
<dbReference type="InterPro" id="IPR009604">
    <property type="entry name" value="LsmAD_domain"/>
</dbReference>
<dbReference type="Pfam" id="PF06741">
    <property type="entry name" value="LsmAD"/>
    <property type="match status" value="1"/>
</dbReference>
<dbReference type="AlphaFoldDB" id="A0A1R2BBD3"/>
<organism evidence="2 3">
    <name type="scientific">Stentor coeruleus</name>
    <dbReference type="NCBI Taxonomy" id="5963"/>
    <lineage>
        <taxon>Eukaryota</taxon>
        <taxon>Sar</taxon>
        <taxon>Alveolata</taxon>
        <taxon>Ciliophora</taxon>
        <taxon>Postciliodesmatophora</taxon>
        <taxon>Heterotrichea</taxon>
        <taxon>Heterotrichida</taxon>
        <taxon>Stentoridae</taxon>
        <taxon>Stentor</taxon>
    </lineage>
</organism>
<feature type="domain" description="LsmAD" evidence="1">
    <location>
        <begin position="139"/>
        <end position="199"/>
    </location>
</feature>
<proteinExistence type="predicted"/>
<name>A0A1R2BBD3_9CILI</name>
<dbReference type="PANTHER" id="PTHR12854:SF7">
    <property type="entry name" value="ATAXIN-2 HOMOLOG"/>
    <property type="match status" value="1"/>
</dbReference>
<dbReference type="GO" id="GO:0034063">
    <property type="term" value="P:stress granule assembly"/>
    <property type="evidence" value="ECO:0007669"/>
    <property type="project" value="TreeGrafter"/>
</dbReference>
<protein>
    <recommendedName>
        <fullName evidence="1">LsmAD domain-containing protein</fullName>
    </recommendedName>
</protein>
<dbReference type="Proteomes" id="UP000187209">
    <property type="component" value="Unassembled WGS sequence"/>
</dbReference>
<accession>A0A1R2BBD3</accession>
<evidence type="ECO:0000313" key="3">
    <source>
        <dbReference type="Proteomes" id="UP000187209"/>
    </source>
</evidence>
<dbReference type="InterPro" id="IPR045117">
    <property type="entry name" value="ATXN2-like"/>
</dbReference>
<dbReference type="SMART" id="SM01272">
    <property type="entry name" value="LsmAD"/>
    <property type="match status" value="1"/>
</dbReference>
<sequence length="339" mass="38907">MDPLKAENTKIQPTKLMKQRTLWAMLSTMSRPCNLKKSDNTTESGVIHTLCKKGAILISKANSLSVKSMIPFEKIISLECPNVQNTHKKKFQTDQEISKNSRIQKRQLQQWQGEEPSSITFDVKDYKGWNQFEINAAKFGVVSTYDENLYTTPVPHISELTEEQVLRAKIVEKEINSYTQDKGEEDEDEEALFGAVLGSGRYVEAKQEINKNAKVKNEEKEKYKKFRKGLETGKKVEEKCIVDERVESLNLILPKVEVTENVKKSFQIFKESMNLQEKVSLDALKEFSKEISPKISFMSRKNSEATESKPVVVVVEPKIEIRSVLDLYITTWTKCIKNK</sequence>
<dbReference type="OrthoDB" id="2275718at2759"/>
<gene>
    <name evidence="2" type="ORF">SteCoe_27073</name>
</gene>